<name>A0A4R6U5I9_9BACI</name>
<dbReference type="PRINTS" id="PR00081">
    <property type="entry name" value="GDHRDH"/>
</dbReference>
<dbReference type="EMBL" id="SNYJ01000005">
    <property type="protein sequence ID" value="TDQ40812.1"/>
    <property type="molecule type" value="Genomic_DNA"/>
</dbReference>
<dbReference type="Pfam" id="PF00106">
    <property type="entry name" value="adh_short"/>
    <property type="match status" value="1"/>
</dbReference>
<dbReference type="InterPro" id="IPR002347">
    <property type="entry name" value="SDR_fam"/>
</dbReference>
<evidence type="ECO:0000313" key="1">
    <source>
        <dbReference type="EMBL" id="TDQ40812.1"/>
    </source>
</evidence>
<dbReference type="PANTHER" id="PTHR44147:SF2">
    <property type="entry name" value="DEHYDROGENASE_REDUCTASE SDR FAMILY MEMBER 1"/>
    <property type="match status" value="1"/>
</dbReference>
<dbReference type="Gene3D" id="3.40.50.720">
    <property type="entry name" value="NAD(P)-binding Rossmann-like Domain"/>
    <property type="match status" value="1"/>
</dbReference>
<dbReference type="SUPFAM" id="SSF51735">
    <property type="entry name" value="NAD(P)-binding Rossmann-fold domains"/>
    <property type="match status" value="1"/>
</dbReference>
<comment type="caution">
    <text evidence="1">The sequence shown here is derived from an EMBL/GenBank/DDBJ whole genome shotgun (WGS) entry which is preliminary data.</text>
</comment>
<reference evidence="1 2" key="1">
    <citation type="submission" date="2019-03" db="EMBL/GenBank/DDBJ databases">
        <title>Genomic Encyclopedia of Type Strains, Phase IV (KMG-IV): sequencing the most valuable type-strain genomes for metagenomic binning, comparative biology and taxonomic classification.</title>
        <authorList>
            <person name="Goeker M."/>
        </authorList>
    </citation>
    <scope>NUCLEOTIDE SEQUENCE [LARGE SCALE GENOMIC DNA]</scope>
    <source>
        <strain evidence="1 2">DSM 28697</strain>
    </source>
</reference>
<dbReference type="OrthoDB" id="63584at2"/>
<gene>
    <name evidence="1" type="ORF">EV213_105158</name>
</gene>
<proteinExistence type="predicted"/>
<organism evidence="1 2">
    <name type="scientific">Aureibacillus halotolerans</name>
    <dbReference type="NCBI Taxonomy" id="1508390"/>
    <lineage>
        <taxon>Bacteria</taxon>
        <taxon>Bacillati</taxon>
        <taxon>Bacillota</taxon>
        <taxon>Bacilli</taxon>
        <taxon>Bacillales</taxon>
        <taxon>Bacillaceae</taxon>
        <taxon>Aureibacillus</taxon>
    </lineage>
</organism>
<sequence>MERLRGQVALVTGGSRGAGKGIAIELGLAGATVYVTGRSTTEHPSKSPGSLDEVVQEIKEAGGRAVAIRCDHTDDAQTKAAIQAIQDKEGKMDILVNNVWGGNELQIDNNKPMWEVPLEHWENMFTSGVRAQVATNTFAIPLMRATGNGLIVHTTFWDQDKYIGNFYYDLAKNALCRMAFGLASELQEDNVAAIAVSPGFMRTELVLKSVNTDEDHWMDVPDLQSTETPRYIGRGIVELACDERRMEKTGQVLTAGQLAKEYQFTDVDGRYIPPFTI</sequence>
<evidence type="ECO:0000313" key="2">
    <source>
        <dbReference type="Proteomes" id="UP000295632"/>
    </source>
</evidence>
<dbReference type="InterPro" id="IPR036291">
    <property type="entry name" value="NAD(P)-bd_dom_sf"/>
</dbReference>
<dbReference type="PANTHER" id="PTHR44147">
    <property type="entry name" value="DEHYDROGENASE/REDUCTASE SDR FAMILY MEMBER 1"/>
    <property type="match status" value="1"/>
</dbReference>
<dbReference type="Proteomes" id="UP000295632">
    <property type="component" value="Unassembled WGS sequence"/>
</dbReference>
<accession>A0A4R6U5I9</accession>
<keyword evidence="2" id="KW-1185">Reference proteome</keyword>
<dbReference type="RefSeq" id="WP_133580002.1">
    <property type="nucleotide sequence ID" value="NZ_SNYJ01000005.1"/>
</dbReference>
<protein>
    <submittedName>
        <fullName evidence="1">NAD(P)-dependent dehydrogenase (Short-subunit alcohol dehydrogenase family)</fullName>
    </submittedName>
</protein>
<dbReference type="AlphaFoldDB" id="A0A4R6U5I9"/>